<dbReference type="Pfam" id="PF12616">
    <property type="entry name" value="DUF3775"/>
    <property type="match status" value="1"/>
</dbReference>
<keyword evidence="3" id="KW-1185">Reference proteome</keyword>
<name>A0A552UJ65_9SPHN</name>
<organism evidence="2 3">
    <name type="scientific">Glacieibacterium frigidum</name>
    <dbReference type="NCBI Taxonomy" id="2593303"/>
    <lineage>
        <taxon>Bacteria</taxon>
        <taxon>Pseudomonadati</taxon>
        <taxon>Pseudomonadota</taxon>
        <taxon>Alphaproteobacteria</taxon>
        <taxon>Sphingomonadales</taxon>
        <taxon>Sphingosinicellaceae</taxon>
        <taxon>Glacieibacterium</taxon>
    </lineage>
</organism>
<evidence type="ECO:0000313" key="3">
    <source>
        <dbReference type="Proteomes" id="UP000317894"/>
    </source>
</evidence>
<dbReference type="InterPro" id="IPR022254">
    <property type="entry name" value="DUF3775"/>
</dbReference>
<evidence type="ECO:0000256" key="1">
    <source>
        <dbReference type="SAM" id="MobiDB-lite"/>
    </source>
</evidence>
<comment type="caution">
    <text evidence="2">The sequence shown here is derived from an EMBL/GenBank/DDBJ whole genome shotgun (WGS) entry which is preliminary data.</text>
</comment>
<evidence type="ECO:0000313" key="2">
    <source>
        <dbReference type="EMBL" id="TRW18225.1"/>
    </source>
</evidence>
<dbReference type="AlphaFoldDB" id="A0A552UJ65"/>
<feature type="compositionally biased region" description="Acidic residues" evidence="1">
    <location>
        <begin position="43"/>
        <end position="52"/>
    </location>
</feature>
<gene>
    <name evidence="2" type="ORF">FMM06_09040</name>
</gene>
<proteinExistence type="predicted"/>
<dbReference type="RefSeq" id="WP_144236918.1">
    <property type="nucleotide sequence ID" value="NZ_VJWA01000001.1"/>
</dbReference>
<protein>
    <submittedName>
        <fullName evidence="2">DUF3775 domain-containing protein</fullName>
    </submittedName>
</protein>
<accession>A0A552UJ65</accession>
<dbReference type="EMBL" id="VJWA01000001">
    <property type="protein sequence ID" value="TRW18225.1"/>
    <property type="molecule type" value="Genomic_DNA"/>
</dbReference>
<dbReference type="OrthoDB" id="5641374at2"/>
<reference evidence="2 3" key="1">
    <citation type="submission" date="2019-07" db="EMBL/GenBank/DDBJ databases">
        <title>Novel species isolated from glacier.</title>
        <authorList>
            <person name="Liu Q."/>
            <person name="Xin Y.-H."/>
        </authorList>
    </citation>
    <scope>NUCLEOTIDE SEQUENCE [LARGE SCALE GENOMIC DNA]</scope>
    <source>
        <strain evidence="2 3">LB1R16</strain>
    </source>
</reference>
<feature type="region of interest" description="Disordered" evidence="1">
    <location>
        <begin position="24"/>
        <end position="52"/>
    </location>
</feature>
<sequence>MELTIPLDTVCRIVLRAREFEALIPDTDPDDGSNASDDGAVGELEDDGDNPTEEELRAIIDDLADDEQAELIALAWVGRGTYDATEWDDAISTAADEVDDTADYLLDLPMLAAYLEAGLAAFELSCDGQGQVV</sequence>
<dbReference type="Proteomes" id="UP000317894">
    <property type="component" value="Unassembled WGS sequence"/>
</dbReference>